<evidence type="ECO:0000259" key="2">
    <source>
        <dbReference type="Pfam" id="PF25583"/>
    </source>
</evidence>
<dbReference type="PANTHER" id="PTHR34580">
    <property type="match status" value="1"/>
</dbReference>
<dbReference type="Pfam" id="PF13280">
    <property type="entry name" value="WYL"/>
    <property type="match status" value="1"/>
</dbReference>
<dbReference type="InterPro" id="IPR026881">
    <property type="entry name" value="WYL_dom"/>
</dbReference>
<keyword evidence="4" id="KW-1185">Reference proteome</keyword>
<evidence type="ECO:0000313" key="3">
    <source>
        <dbReference type="EMBL" id="BDB55105.1"/>
    </source>
</evidence>
<dbReference type="PROSITE" id="PS52050">
    <property type="entry name" value="WYL"/>
    <property type="match status" value="1"/>
</dbReference>
<feature type="domain" description="WYL" evidence="1">
    <location>
        <begin position="133"/>
        <end position="197"/>
    </location>
</feature>
<gene>
    <name evidence="3" type="ORF">GENT5_14100</name>
</gene>
<dbReference type="PANTHER" id="PTHR34580:SF9">
    <property type="entry name" value="SLL5097 PROTEIN"/>
    <property type="match status" value="1"/>
</dbReference>
<reference evidence="3 4" key="2">
    <citation type="journal article" date="2022" name="Microorganisms">
        <title>Complete Genome Sequences of Two Flavobacterium ammonificans Strains and a Flavobacterium ammoniigenes Strain of Ammonifying Bacterioplankton Isolated from Surface River Water.</title>
        <authorList>
            <person name="Suda W."/>
            <person name="Ogata Y."/>
            <person name="Shindo C."/>
            <person name="Watanabe K."/>
        </authorList>
    </citation>
    <scope>NUCLEOTIDE SEQUENCE [LARGE SCALE GENOMIC DNA]</scope>
    <source>
        <strain evidence="3 4">GENT5</strain>
    </source>
</reference>
<dbReference type="InterPro" id="IPR051534">
    <property type="entry name" value="CBASS_pafABC_assoc_protein"/>
</dbReference>
<accession>A0ABM7V6W7</accession>
<organism evidence="3 4">
    <name type="scientific">Flavobacterium ammoniigenes</name>
    <dbReference type="NCBI Taxonomy" id="1751095"/>
    <lineage>
        <taxon>Bacteria</taxon>
        <taxon>Pseudomonadati</taxon>
        <taxon>Bacteroidota</taxon>
        <taxon>Flavobacteriia</taxon>
        <taxon>Flavobacteriales</taxon>
        <taxon>Flavobacteriaceae</taxon>
        <taxon>Flavobacterium</taxon>
    </lineage>
</organism>
<dbReference type="Pfam" id="PF25583">
    <property type="entry name" value="WCX"/>
    <property type="match status" value="1"/>
</dbReference>
<dbReference type="EMBL" id="AP025184">
    <property type="protein sequence ID" value="BDB55105.1"/>
    <property type="molecule type" value="Genomic_DNA"/>
</dbReference>
<sequence length="306" mass="35726">MRPYPTLVDIQEACENKLDISPSLDTLEKDIRNMKLPEPDGFDAPIYYCRLNKGYQYTNPNFSINSIGLTDTDINSIKEAMELLQNISGERVGERFSYAIDKILTSFKETFPDGNSKRKIIQTDYVPGARGFENFDLLFRACKNKYSISFVHYSYNKREFKSVIVHPVMLKEFENKWYLVGYSESHDALRTFGFDRIYQPLFLKRKFIDRDAVEVESYCKDIYGVYPIENQPTQTITFLTSYKITNYFDAYPIHSSQKGEKNESGSSFFTLEVVPSVELIRLFRSYGKNLEVINPQWLRDQTKTLL</sequence>
<protein>
    <submittedName>
        <fullName evidence="3">WYL domain-containing protein</fullName>
    </submittedName>
</protein>
<feature type="domain" description="WCX" evidence="2">
    <location>
        <begin position="250"/>
        <end position="301"/>
    </location>
</feature>
<proteinExistence type="predicted"/>
<dbReference type="InterPro" id="IPR057727">
    <property type="entry name" value="WCX_dom"/>
</dbReference>
<reference evidence="3 4" key="1">
    <citation type="journal article" date="2022" name="Int. J. Syst. Evol. Microbiol.">
        <title>Flavobacterium ammonificans sp. nov. and Flavobacterium ammoniigenes sp. nov., ammonifying bacteria isolated from surface river water.</title>
        <authorList>
            <person name="Watanabe K."/>
            <person name="Kitamura T."/>
            <person name="Ogata Y."/>
            <person name="Shindo C."/>
            <person name="Suda W."/>
        </authorList>
    </citation>
    <scope>NUCLEOTIDE SEQUENCE [LARGE SCALE GENOMIC DNA]</scope>
    <source>
        <strain evidence="3 4">GENT5</strain>
    </source>
</reference>
<evidence type="ECO:0000259" key="1">
    <source>
        <dbReference type="Pfam" id="PF13280"/>
    </source>
</evidence>
<name>A0ABM7V6W7_9FLAO</name>
<evidence type="ECO:0000313" key="4">
    <source>
        <dbReference type="Proteomes" id="UP001319867"/>
    </source>
</evidence>
<dbReference type="Proteomes" id="UP001319867">
    <property type="component" value="Chromosome"/>
</dbReference>